<reference evidence="3 4" key="1">
    <citation type="submission" date="2020-07" db="EMBL/GenBank/DDBJ databases">
        <title>Comparative genomics of pyrophilous fungi reveals a link between fire events and developmental genes.</title>
        <authorList>
            <consortium name="DOE Joint Genome Institute"/>
            <person name="Steindorff A.S."/>
            <person name="Carver A."/>
            <person name="Calhoun S."/>
            <person name="Stillman K."/>
            <person name="Liu H."/>
            <person name="Lipzen A."/>
            <person name="Pangilinan J."/>
            <person name="Labutti K."/>
            <person name="Bruns T.D."/>
            <person name="Grigoriev I.V."/>
        </authorList>
    </citation>
    <scope>NUCLEOTIDE SEQUENCE [LARGE SCALE GENOMIC DNA]</scope>
    <source>
        <strain evidence="3 4">CBS 144469</strain>
    </source>
</reference>
<feature type="compositionally biased region" description="Polar residues" evidence="1">
    <location>
        <begin position="112"/>
        <end position="122"/>
    </location>
</feature>
<dbReference type="Proteomes" id="UP000521943">
    <property type="component" value="Unassembled WGS sequence"/>
</dbReference>
<keyword evidence="2" id="KW-0472">Membrane</keyword>
<keyword evidence="2" id="KW-1133">Transmembrane helix</keyword>
<organism evidence="3 4">
    <name type="scientific">Ephemerocybe angulata</name>
    <dbReference type="NCBI Taxonomy" id="980116"/>
    <lineage>
        <taxon>Eukaryota</taxon>
        <taxon>Fungi</taxon>
        <taxon>Dikarya</taxon>
        <taxon>Basidiomycota</taxon>
        <taxon>Agaricomycotina</taxon>
        <taxon>Agaricomycetes</taxon>
        <taxon>Agaricomycetidae</taxon>
        <taxon>Agaricales</taxon>
        <taxon>Agaricineae</taxon>
        <taxon>Psathyrellaceae</taxon>
        <taxon>Ephemerocybe</taxon>
    </lineage>
</organism>
<keyword evidence="4" id="KW-1185">Reference proteome</keyword>
<evidence type="ECO:0000256" key="2">
    <source>
        <dbReference type="SAM" id="Phobius"/>
    </source>
</evidence>
<evidence type="ECO:0000313" key="4">
    <source>
        <dbReference type="Proteomes" id="UP000521943"/>
    </source>
</evidence>
<comment type="caution">
    <text evidence="3">The sequence shown here is derived from an EMBL/GenBank/DDBJ whole genome shotgun (WGS) entry which is preliminary data.</text>
</comment>
<protein>
    <submittedName>
        <fullName evidence="3">Uncharacterized protein</fullName>
    </submittedName>
</protein>
<proteinExistence type="predicted"/>
<dbReference type="AlphaFoldDB" id="A0A8H6I0L7"/>
<evidence type="ECO:0000313" key="3">
    <source>
        <dbReference type="EMBL" id="KAF6756535.1"/>
    </source>
</evidence>
<dbReference type="EMBL" id="JACGCI010000025">
    <property type="protein sequence ID" value="KAF6756535.1"/>
    <property type="molecule type" value="Genomic_DNA"/>
</dbReference>
<gene>
    <name evidence="3" type="ORF">DFP72DRAFT_846424</name>
</gene>
<feature type="transmembrane region" description="Helical" evidence="2">
    <location>
        <begin position="188"/>
        <end position="214"/>
    </location>
</feature>
<keyword evidence="2" id="KW-0812">Transmembrane</keyword>
<accession>A0A8H6I0L7</accession>
<feature type="compositionally biased region" description="Basic and acidic residues" evidence="1">
    <location>
        <begin position="125"/>
        <end position="138"/>
    </location>
</feature>
<name>A0A8H6I0L7_9AGAR</name>
<evidence type="ECO:0000256" key="1">
    <source>
        <dbReference type="SAM" id="MobiDB-lite"/>
    </source>
</evidence>
<feature type="region of interest" description="Disordered" evidence="1">
    <location>
        <begin position="112"/>
        <end position="139"/>
    </location>
</feature>
<sequence>MAQALEQLQTDERPERKQHGAQKCIRDYSSLLVLSLFILPLCDIPGQAIPLHTTTSPPPTLWAIFGYGYHSAVNGVKPFQDSEPYSKYFNAIYNILRKQKYPEGVDQFNPFSSHTVESNEPADSSLHEGFEADDDHTPESSGIKIEVVDFSSVKNIDENSVHAKLLLRLLYHEFRQHVKEVTTETGGLFYTILLLGCLGIGKTVLLFIMLYWCIEENVPVYYQPRQGWI</sequence>